<dbReference type="Pfam" id="PF00528">
    <property type="entry name" value="BPD_transp_1"/>
    <property type="match status" value="1"/>
</dbReference>
<feature type="transmembrane region" description="Helical" evidence="9">
    <location>
        <begin position="165"/>
        <end position="186"/>
    </location>
</feature>
<sequence>MKRSTKRLLRHLALYVVLLAVVLALILSLDWAKVQETFFNADGLKHNWHDLVVTGVKNTVVYTVIAFAAGLVLAVVLALMKLSEVLVYRWVATAYIEFFRGLPALVTILGMAFGFPIATGWRPPGGVLGAGLVGLVVVAGAYMAETLRAGIQAVPKGQTEASRSLGMSSGKTMAFIVLPQAFRIIIPPLTNEMVLLIKDTSLLAFVGATVGSRELTNVARDMMNSGVSAGTATSLTMAAVLYLVITLPLTRLVAWLEKKQQRAR</sequence>
<comment type="caution">
    <text evidence="11">The sequence shown here is derived from an EMBL/GenBank/DDBJ whole genome shotgun (WGS) entry which is preliminary data.</text>
</comment>
<evidence type="ECO:0000259" key="10">
    <source>
        <dbReference type="PROSITE" id="PS50928"/>
    </source>
</evidence>
<dbReference type="PANTHER" id="PTHR30614">
    <property type="entry name" value="MEMBRANE COMPONENT OF AMINO ACID ABC TRANSPORTER"/>
    <property type="match status" value="1"/>
</dbReference>
<keyword evidence="12" id="KW-1185">Reference proteome</keyword>
<evidence type="ECO:0000256" key="9">
    <source>
        <dbReference type="RuleBase" id="RU363032"/>
    </source>
</evidence>
<keyword evidence="5 9" id="KW-0812">Transmembrane</keyword>
<proteinExistence type="inferred from homology"/>
<evidence type="ECO:0000256" key="4">
    <source>
        <dbReference type="ARBA" id="ARBA00022475"/>
    </source>
</evidence>
<evidence type="ECO:0000313" key="11">
    <source>
        <dbReference type="EMBL" id="MEX0427531.1"/>
    </source>
</evidence>
<keyword evidence="3 9" id="KW-0813">Transport</keyword>
<evidence type="ECO:0000256" key="1">
    <source>
        <dbReference type="ARBA" id="ARBA00004651"/>
    </source>
</evidence>
<dbReference type="NCBIfam" id="TIGR01726">
    <property type="entry name" value="HEQRo_perm_3TM"/>
    <property type="match status" value="1"/>
</dbReference>
<comment type="subcellular location">
    <subcellularLocation>
        <location evidence="1 9">Cell membrane</location>
        <topology evidence="1 9">Multi-pass membrane protein</topology>
    </subcellularLocation>
</comment>
<gene>
    <name evidence="11" type="ORF">AB3X52_07875</name>
</gene>
<feature type="transmembrane region" description="Helical" evidence="9">
    <location>
        <begin position="127"/>
        <end position="144"/>
    </location>
</feature>
<organism evidence="11 12">
    <name type="scientific">Nocardioides eburneus</name>
    <dbReference type="NCBI Taxonomy" id="3231482"/>
    <lineage>
        <taxon>Bacteria</taxon>
        <taxon>Bacillati</taxon>
        <taxon>Actinomycetota</taxon>
        <taxon>Actinomycetes</taxon>
        <taxon>Propionibacteriales</taxon>
        <taxon>Nocardioidaceae</taxon>
        <taxon>Nocardioides</taxon>
    </lineage>
</organism>
<dbReference type="PANTHER" id="PTHR30614:SF20">
    <property type="entry name" value="GLUTAMINE TRANSPORT SYSTEM PERMEASE PROTEIN GLNP"/>
    <property type="match status" value="1"/>
</dbReference>
<keyword evidence="8 9" id="KW-0472">Membrane</keyword>
<evidence type="ECO:0000256" key="7">
    <source>
        <dbReference type="ARBA" id="ARBA00022989"/>
    </source>
</evidence>
<dbReference type="Proteomes" id="UP001556631">
    <property type="component" value="Unassembled WGS sequence"/>
</dbReference>
<accession>A0ABV3SX70</accession>
<evidence type="ECO:0000256" key="3">
    <source>
        <dbReference type="ARBA" id="ARBA00022448"/>
    </source>
</evidence>
<dbReference type="PROSITE" id="PS50928">
    <property type="entry name" value="ABC_TM1"/>
    <property type="match status" value="1"/>
</dbReference>
<evidence type="ECO:0000256" key="5">
    <source>
        <dbReference type="ARBA" id="ARBA00022692"/>
    </source>
</evidence>
<dbReference type="SUPFAM" id="SSF161098">
    <property type="entry name" value="MetI-like"/>
    <property type="match status" value="1"/>
</dbReference>
<keyword evidence="7 9" id="KW-1133">Transmembrane helix</keyword>
<comment type="similarity">
    <text evidence="2">Belongs to the binding-protein-dependent transport system permease family. HisMQ subfamily.</text>
</comment>
<evidence type="ECO:0000313" key="12">
    <source>
        <dbReference type="Proteomes" id="UP001556631"/>
    </source>
</evidence>
<dbReference type="InterPro" id="IPR043429">
    <property type="entry name" value="ArtM/GltK/GlnP/TcyL/YhdX-like"/>
</dbReference>
<keyword evidence="6" id="KW-0029">Amino-acid transport</keyword>
<feature type="transmembrane region" description="Helical" evidence="9">
    <location>
        <begin position="12"/>
        <end position="32"/>
    </location>
</feature>
<dbReference type="CDD" id="cd06261">
    <property type="entry name" value="TM_PBP2"/>
    <property type="match status" value="1"/>
</dbReference>
<dbReference type="InterPro" id="IPR035906">
    <property type="entry name" value="MetI-like_sf"/>
</dbReference>
<dbReference type="Gene3D" id="1.10.3720.10">
    <property type="entry name" value="MetI-like"/>
    <property type="match status" value="1"/>
</dbReference>
<evidence type="ECO:0000256" key="2">
    <source>
        <dbReference type="ARBA" id="ARBA00010072"/>
    </source>
</evidence>
<evidence type="ECO:0000256" key="6">
    <source>
        <dbReference type="ARBA" id="ARBA00022970"/>
    </source>
</evidence>
<name>A0ABV3SX70_9ACTN</name>
<feature type="domain" description="ABC transmembrane type-1" evidence="10">
    <location>
        <begin position="56"/>
        <end position="253"/>
    </location>
</feature>
<protein>
    <submittedName>
        <fullName evidence="11">Amino acid ABC transporter permease</fullName>
    </submittedName>
</protein>
<dbReference type="InterPro" id="IPR000515">
    <property type="entry name" value="MetI-like"/>
</dbReference>
<feature type="transmembrane region" description="Helical" evidence="9">
    <location>
        <begin position="60"/>
        <end position="80"/>
    </location>
</feature>
<dbReference type="RefSeq" id="WP_367993000.1">
    <property type="nucleotide sequence ID" value="NZ_JBFPJR010000010.1"/>
</dbReference>
<feature type="transmembrane region" description="Helical" evidence="9">
    <location>
        <begin position="232"/>
        <end position="254"/>
    </location>
</feature>
<dbReference type="EMBL" id="JBFPJR010000010">
    <property type="protein sequence ID" value="MEX0427531.1"/>
    <property type="molecule type" value="Genomic_DNA"/>
</dbReference>
<reference evidence="11 12" key="1">
    <citation type="submission" date="2024-07" db="EMBL/GenBank/DDBJ databases">
        <authorList>
            <person name="Lee S."/>
            <person name="Kang M."/>
        </authorList>
    </citation>
    <scope>NUCLEOTIDE SEQUENCE [LARGE SCALE GENOMIC DNA]</scope>
    <source>
        <strain evidence="11 12">DS6</strain>
    </source>
</reference>
<keyword evidence="4" id="KW-1003">Cell membrane</keyword>
<evidence type="ECO:0000256" key="8">
    <source>
        <dbReference type="ARBA" id="ARBA00023136"/>
    </source>
</evidence>
<dbReference type="InterPro" id="IPR010065">
    <property type="entry name" value="AA_ABC_transptr_permease_3TM"/>
</dbReference>
<feature type="transmembrane region" description="Helical" evidence="9">
    <location>
        <begin position="101"/>
        <end position="121"/>
    </location>
</feature>